<dbReference type="RefSeq" id="WP_378244529.1">
    <property type="nucleotide sequence ID" value="NZ_JBHSKF010000002.1"/>
</dbReference>
<reference evidence="3" key="1">
    <citation type="journal article" date="2019" name="Int. J. Syst. Evol. Microbiol.">
        <title>The Global Catalogue of Microorganisms (GCM) 10K type strain sequencing project: providing services to taxonomists for standard genome sequencing and annotation.</title>
        <authorList>
            <consortium name="The Broad Institute Genomics Platform"/>
            <consortium name="The Broad Institute Genome Sequencing Center for Infectious Disease"/>
            <person name="Wu L."/>
            <person name="Ma J."/>
        </authorList>
    </citation>
    <scope>NUCLEOTIDE SEQUENCE [LARGE SCALE GENOMIC DNA]</scope>
    <source>
        <strain evidence="3">CCUG 59778</strain>
    </source>
</reference>
<name>A0ABW0EKR3_9PSEU</name>
<dbReference type="InterPro" id="IPR010610">
    <property type="entry name" value="EryCIII-like_C"/>
</dbReference>
<evidence type="ECO:0000259" key="1">
    <source>
        <dbReference type="Pfam" id="PF06722"/>
    </source>
</evidence>
<dbReference type="EMBL" id="JBHSKF010000002">
    <property type="protein sequence ID" value="MFC5286521.1"/>
    <property type="molecule type" value="Genomic_DNA"/>
</dbReference>
<dbReference type="CDD" id="cd03784">
    <property type="entry name" value="GT1_Gtf-like"/>
    <property type="match status" value="1"/>
</dbReference>
<dbReference type="Pfam" id="PF06722">
    <property type="entry name" value="EryCIII-like_C"/>
    <property type="match status" value="1"/>
</dbReference>
<sequence>MRILYASIPAWGHALPVLPGLAELRERGHEVRMLASAGFEREVAAHVEAIAYHSPMDDPANPVDLADMGAVLPTLLAEARSAFAALSAQQRPDLPDVVVADVLSMAGWLYAHAVGLPLVRVWPVFASNSEFSLHTDYASRHDDESSTAAFFGAAAEFLAEVGLASVPPERFFDNEADHNIALYPREVQPRGETFDDRFSFVRPCVRPPEESADLAWLRGDGPLVAVTLGTVFTHNVDFFRACVAGVDRLGWRAAVAAGPTLTRADLGPVSERVVLRSRLPMIDTLRHASVLVSHGGLTSALEALVHGVPVVVAPQIGEQRAVADRVEALGVGVRLREPVTPESVAEQVGAVAADRGMAARVADLRTRLVDGHPGAEFADALEMAVL</sequence>
<evidence type="ECO:0000313" key="2">
    <source>
        <dbReference type="EMBL" id="MFC5286521.1"/>
    </source>
</evidence>
<dbReference type="InterPro" id="IPR002213">
    <property type="entry name" value="UDP_glucos_trans"/>
</dbReference>
<dbReference type="InterPro" id="IPR050426">
    <property type="entry name" value="Glycosyltransferase_28"/>
</dbReference>
<dbReference type="Gene3D" id="3.40.50.2000">
    <property type="entry name" value="Glycogen Phosphorylase B"/>
    <property type="match status" value="2"/>
</dbReference>
<gene>
    <name evidence="2" type="ORF">ACFPM7_05610</name>
</gene>
<comment type="caution">
    <text evidence="2">The sequence shown here is derived from an EMBL/GenBank/DDBJ whole genome shotgun (WGS) entry which is preliminary data.</text>
</comment>
<accession>A0ABW0EKR3</accession>
<proteinExistence type="predicted"/>
<evidence type="ECO:0000313" key="3">
    <source>
        <dbReference type="Proteomes" id="UP001596157"/>
    </source>
</evidence>
<feature type="domain" description="Erythromycin biosynthesis protein CIII-like C-terminal" evidence="1">
    <location>
        <begin position="261"/>
        <end position="368"/>
    </location>
</feature>
<dbReference type="PANTHER" id="PTHR48050:SF13">
    <property type="entry name" value="STEROL 3-BETA-GLUCOSYLTRANSFERASE UGT80A2"/>
    <property type="match status" value="1"/>
</dbReference>
<keyword evidence="3" id="KW-1185">Reference proteome</keyword>
<organism evidence="2 3">
    <name type="scientific">Actinokineospora guangxiensis</name>
    <dbReference type="NCBI Taxonomy" id="1490288"/>
    <lineage>
        <taxon>Bacteria</taxon>
        <taxon>Bacillati</taxon>
        <taxon>Actinomycetota</taxon>
        <taxon>Actinomycetes</taxon>
        <taxon>Pseudonocardiales</taxon>
        <taxon>Pseudonocardiaceae</taxon>
        <taxon>Actinokineospora</taxon>
    </lineage>
</organism>
<dbReference type="PANTHER" id="PTHR48050">
    <property type="entry name" value="STEROL 3-BETA-GLUCOSYLTRANSFERASE"/>
    <property type="match status" value="1"/>
</dbReference>
<dbReference type="Proteomes" id="UP001596157">
    <property type="component" value="Unassembled WGS sequence"/>
</dbReference>
<dbReference type="SUPFAM" id="SSF53756">
    <property type="entry name" value="UDP-Glycosyltransferase/glycogen phosphorylase"/>
    <property type="match status" value="1"/>
</dbReference>
<protein>
    <submittedName>
        <fullName evidence="2">Nucleotide disphospho-sugar-binding domain-containing protein</fullName>
    </submittedName>
</protein>